<evidence type="ECO:0000313" key="6">
    <source>
        <dbReference type="RefSeq" id="XP_013787899.1"/>
    </source>
</evidence>
<reference evidence="6" key="1">
    <citation type="submission" date="2025-08" db="UniProtKB">
        <authorList>
            <consortium name="RefSeq"/>
        </authorList>
    </citation>
    <scope>IDENTIFICATION</scope>
    <source>
        <tissue evidence="6">Muscle</tissue>
    </source>
</reference>
<dbReference type="SMART" id="SM00674">
    <property type="entry name" value="CENPB"/>
    <property type="match status" value="1"/>
</dbReference>
<dbReference type="PROSITE" id="PS51253">
    <property type="entry name" value="HTH_CENPB"/>
    <property type="match status" value="1"/>
</dbReference>
<keyword evidence="2" id="KW-0238">DNA-binding</keyword>
<sequence>MASRSYRKGLKLKSLSLKEKIKVLERMDVGASMHNVCEEFGIKTSTFSDIKKSGYKIKVHALSLEDSSSSNKTQKRINPAKYSNWDQAVYKWYKQELPSGINIRGVDIQNAAASLAQDLNNEGFTASSGWLFHIWARLCLVNRKVAGKSASSDHNSVEPLRKWVEKVMGDLQLLMAQLYNRDKTCLFWKAVPTNTHRLLRTSPTYLVERW</sequence>
<accession>A0ABM1BSN5</accession>
<organism evidence="5 6">
    <name type="scientific">Limulus polyphemus</name>
    <name type="common">Atlantic horseshoe crab</name>
    <dbReference type="NCBI Taxonomy" id="6850"/>
    <lineage>
        <taxon>Eukaryota</taxon>
        <taxon>Metazoa</taxon>
        <taxon>Ecdysozoa</taxon>
        <taxon>Arthropoda</taxon>
        <taxon>Chelicerata</taxon>
        <taxon>Merostomata</taxon>
        <taxon>Xiphosura</taxon>
        <taxon>Limulidae</taxon>
        <taxon>Limulus</taxon>
    </lineage>
</organism>
<dbReference type="RefSeq" id="XP_013787899.1">
    <property type="nucleotide sequence ID" value="XM_013932445.1"/>
</dbReference>
<dbReference type="GeneID" id="106471825"/>
<dbReference type="Proteomes" id="UP000694941">
    <property type="component" value="Unplaced"/>
</dbReference>
<dbReference type="Gene3D" id="1.10.10.10">
    <property type="entry name" value="Winged helix-like DNA-binding domain superfamily/Winged helix DNA-binding domain"/>
    <property type="match status" value="1"/>
</dbReference>
<keyword evidence="5" id="KW-1185">Reference proteome</keyword>
<dbReference type="PANTHER" id="PTHR19303">
    <property type="entry name" value="TRANSPOSON"/>
    <property type="match status" value="1"/>
</dbReference>
<evidence type="ECO:0000256" key="2">
    <source>
        <dbReference type="ARBA" id="ARBA00023125"/>
    </source>
</evidence>
<dbReference type="InterPro" id="IPR009057">
    <property type="entry name" value="Homeodomain-like_sf"/>
</dbReference>
<dbReference type="Pfam" id="PF04218">
    <property type="entry name" value="CENP-B_N"/>
    <property type="match status" value="1"/>
</dbReference>
<name>A0ABM1BSN5_LIMPO</name>
<protein>
    <submittedName>
        <fullName evidence="6">Tigger transposable element-derived protein 7-like</fullName>
    </submittedName>
</protein>
<comment type="subcellular location">
    <subcellularLocation>
        <location evidence="1">Nucleus</location>
    </subcellularLocation>
</comment>
<keyword evidence="3" id="KW-0539">Nucleus</keyword>
<dbReference type="Gene3D" id="1.10.10.60">
    <property type="entry name" value="Homeodomain-like"/>
    <property type="match status" value="1"/>
</dbReference>
<dbReference type="InterPro" id="IPR007889">
    <property type="entry name" value="HTH_Psq"/>
</dbReference>
<dbReference type="PANTHER" id="PTHR19303:SF17">
    <property type="entry name" value="TIGGER TRANSPOSABLE ELEMENT-DERIVED PROTEIN 7"/>
    <property type="match status" value="1"/>
</dbReference>
<evidence type="ECO:0000259" key="4">
    <source>
        <dbReference type="PROSITE" id="PS51253"/>
    </source>
</evidence>
<evidence type="ECO:0000256" key="3">
    <source>
        <dbReference type="ARBA" id="ARBA00023242"/>
    </source>
</evidence>
<dbReference type="InterPro" id="IPR006600">
    <property type="entry name" value="HTH_CenpB_DNA-bd_dom"/>
</dbReference>
<evidence type="ECO:0000256" key="1">
    <source>
        <dbReference type="ARBA" id="ARBA00004123"/>
    </source>
</evidence>
<feature type="domain" description="HTH CENPB-type" evidence="4">
    <location>
        <begin position="73"/>
        <end position="144"/>
    </location>
</feature>
<dbReference type="InterPro" id="IPR036388">
    <property type="entry name" value="WH-like_DNA-bd_sf"/>
</dbReference>
<dbReference type="Pfam" id="PF03221">
    <property type="entry name" value="HTH_Tnp_Tc5"/>
    <property type="match status" value="1"/>
</dbReference>
<dbReference type="InterPro" id="IPR050863">
    <property type="entry name" value="CenT-Element_Derived"/>
</dbReference>
<gene>
    <name evidence="6" type="primary">LOC106471825</name>
</gene>
<dbReference type="SUPFAM" id="SSF46689">
    <property type="entry name" value="Homeodomain-like"/>
    <property type="match status" value="2"/>
</dbReference>
<evidence type="ECO:0000313" key="5">
    <source>
        <dbReference type="Proteomes" id="UP000694941"/>
    </source>
</evidence>
<proteinExistence type="predicted"/>